<dbReference type="InterPro" id="IPR000515">
    <property type="entry name" value="MetI-like"/>
</dbReference>
<dbReference type="HOGENOM" id="CLU_016047_18_2_5"/>
<dbReference type="Pfam" id="PF00528">
    <property type="entry name" value="BPD_transp_1"/>
    <property type="match status" value="1"/>
</dbReference>
<dbReference type="AlphaFoldDB" id="D5RGX5"/>
<evidence type="ECO:0000256" key="3">
    <source>
        <dbReference type="ARBA" id="ARBA00022448"/>
    </source>
</evidence>
<keyword evidence="6 8" id="KW-1133">Transmembrane helix</keyword>
<keyword evidence="11" id="KW-1185">Reference proteome</keyword>
<dbReference type="PROSITE" id="PS50928">
    <property type="entry name" value="ABC_TM1"/>
    <property type="match status" value="1"/>
</dbReference>
<comment type="similarity">
    <text evidence="2">Belongs to the binding-protein-dependent transport system permease family. CysTW subfamily.</text>
</comment>
<evidence type="ECO:0000313" key="10">
    <source>
        <dbReference type="EMBL" id="EFH13439.1"/>
    </source>
</evidence>
<dbReference type="EMBL" id="ADVL01000064">
    <property type="protein sequence ID" value="EFH13439.1"/>
    <property type="molecule type" value="Genomic_DNA"/>
</dbReference>
<proteinExistence type="inferred from homology"/>
<dbReference type="GO" id="GO:0055085">
    <property type="term" value="P:transmembrane transport"/>
    <property type="evidence" value="ECO:0007669"/>
    <property type="project" value="InterPro"/>
</dbReference>
<dbReference type="SUPFAM" id="SSF161098">
    <property type="entry name" value="MetI-like"/>
    <property type="match status" value="1"/>
</dbReference>
<comment type="caution">
    <text evidence="10">The sequence shown here is derived from an EMBL/GenBank/DDBJ whole genome shotgun (WGS) entry which is preliminary data.</text>
</comment>
<evidence type="ECO:0000313" key="11">
    <source>
        <dbReference type="Proteomes" id="UP000005324"/>
    </source>
</evidence>
<organism evidence="10 11">
    <name type="scientific">Pseudoroseomonas cervicalis ATCC 49957</name>
    <dbReference type="NCBI Taxonomy" id="525371"/>
    <lineage>
        <taxon>Bacteria</taxon>
        <taxon>Pseudomonadati</taxon>
        <taxon>Pseudomonadota</taxon>
        <taxon>Alphaproteobacteria</taxon>
        <taxon>Acetobacterales</taxon>
        <taxon>Roseomonadaceae</taxon>
        <taxon>Roseomonas</taxon>
    </lineage>
</organism>
<accession>D5RGX5</accession>
<dbReference type="PANTHER" id="PTHR42929:SF5">
    <property type="entry name" value="ABC TRANSPORTER PERMEASE PROTEIN"/>
    <property type="match status" value="1"/>
</dbReference>
<protein>
    <submittedName>
        <fullName evidence="10">ABC transporter, permease protein</fullName>
    </submittedName>
</protein>
<keyword evidence="7 8" id="KW-0472">Membrane</keyword>
<dbReference type="InterPro" id="IPR035906">
    <property type="entry name" value="MetI-like_sf"/>
</dbReference>
<keyword evidence="3 8" id="KW-0813">Transport</keyword>
<dbReference type="GO" id="GO:0005886">
    <property type="term" value="C:plasma membrane"/>
    <property type="evidence" value="ECO:0007669"/>
    <property type="project" value="UniProtKB-SubCell"/>
</dbReference>
<dbReference type="Gene3D" id="1.10.3720.10">
    <property type="entry name" value="MetI-like"/>
    <property type="match status" value="1"/>
</dbReference>
<evidence type="ECO:0000256" key="2">
    <source>
        <dbReference type="ARBA" id="ARBA00007069"/>
    </source>
</evidence>
<feature type="transmembrane region" description="Helical" evidence="8">
    <location>
        <begin position="192"/>
        <end position="217"/>
    </location>
</feature>
<dbReference type="OrthoDB" id="7915284at2"/>
<reference evidence="10 11" key="1">
    <citation type="submission" date="2010-04" db="EMBL/GenBank/DDBJ databases">
        <authorList>
            <person name="Qin X."/>
            <person name="Bachman B."/>
            <person name="Battles P."/>
            <person name="Bell A."/>
            <person name="Bess C."/>
            <person name="Bickham C."/>
            <person name="Chaboub L."/>
            <person name="Chen D."/>
            <person name="Coyle M."/>
            <person name="Deiros D.R."/>
            <person name="Dinh H."/>
            <person name="Forbes L."/>
            <person name="Fowler G."/>
            <person name="Francisco L."/>
            <person name="Fu Q."/>
            <person name="Gubbala S."/>
            <person name="Hale W."/>
            <person name="Han Y."/>
            <person name="Hemphill L."/>
            <person name="Highlander S.K."/>
            <person name="Hirani K."/>
            <person name="Hogues M."/>
            <person name="Jackson L."/>
            <person name="Jakkamsetti A."/>
            <person name="Javaid M."/>
            <person name="Jiang H."/>
            <person name="Korchina V."/>
            <person name="Kovar C."/>
            <person name="Lara F."/>
            <person name="Lee S."/>
            <person name="Mata R."/>
            <person name="Mathew T."/>
            <person name="Moen C."/>
            <person name="Morales K."/>
            <person name="Munidasa M."/>
            <person name="Nazareth L."/>
            <person name="Ngo R."/>
            <person name="Nguyen L."/>
            <person name="Okwuonu G."/>
            <person name="Ongeri F."/>
            <person name="Patil S."/>
            <person name="Petrosino J."/>
            <person name="Pham C."/>
            <person name="Pham P."/>
            <person name="Pu L.-L."/>
            <person name="Puazo M."/>
            <person name="Raj R."/>
            <person name="Reid J."/>
            <person name="Rouhana J."/>
            <person name="Saada N."/>
            <person name="Shang Y."/>
            <person name="Simmons D."/>
            <person name="Thornton R."/>
            <person name="Warren J."/>
            <person name="Weissenberger G."/>
            <person name="Zhang J."/>
            <person name="Zhang L."/>
            <person name="Zhou C."/>
            <person name="Zhu D."/>
            <person name="Muzny D."/>
            <person name="Worley K."/>
            <person name="Gibbs R."/>
        </authorList>
    </citation>
    <scope>NUCLEOTIDE SEQUENCE [LARGE SCALE GENOMIC DNA]</scope>
    <source>
        <strain evidence="10 11">ATCC 49957</strain>
    </source>
</reference>
<comment type="subcellular location">
    <subcellularLocation>
        <location evidence="1 8">Cell membrane</location>
        <topology evidence="1 8">Multi-pass membrane protein</topology>
    </subcellularLocation>
</comment>
<feature type="domain" description="ABC transmembrane type-1" evidence="9">
    <location>
        <begin position="59"/>
        <end position="265"/>
    </location>
</feature>
<gene>
    <name evidence="10" type="ORF">HMPREF0731_0334</name>
</gene>
<feature type="transmembrane region" description="Helical" evidence="8">
    <location>
        <begin position="97"/>
        <end position="120"/>
    </location>
</feature>
<feature type="transmembrane region" description="Helical" evidence="8">
    <location>
        <begin position="246"/>
        <end position="269"/>
    </location>
</feature>
<evidence type="ECO:0000256" key="7">
    <source>
        <dbReference type="ARBA" id="ARBA00023136"/>
    </source>
</evidence>
<evidence type="ECO:0000256" key="6">
    <source>
        <dbReference type="ARBA" id="ARBA00022989"/>
    </source>
</evidence>
<evidence type="ECO:0000259" key="9">
    <source>
        <dbReference type="PROSITE" id="PS50928"/>
    </source>
</evidence>
<feature type="transmembrane region" description="Helical" evidence="8">
    <location>
        <begin position="58"/>
        <end position="85"/>
    </location>
</feature>
<keyword evidence="4" id="KW-1003">Cell membrane</keyword>
<dbReference type="Proteomes" id="UP000005324">
    <property type="component" value="Unassembled WGS sequence"/>
</dbReference>
<evidence type="ECO:0000256" key="1">
    <source>
        <dbReference type="ARBA" id="ARBA00004651"/>
    </source>
</evidence>
<sequence length="276" mass="29270">MAALVLPAGLLVFTLLVAPMLLLARISLNRFSPTELMVEATSAENYLRALQDPYYQQVLLTTLGVALGCTLLALALGFPAAYWLARMESRWKSMATILVLFPLLVGNVVRAAGWMALLGNEGAINATLRGLGLISAPLPLLYNAGSVVVGIVAVVLPYMILTLSAVIEGIPRQAEEAAANLGAKPMTVFRRVVLPLALPGVAAGSVLVFILCMNAYATPVLLGGPQFKMMAPAVYDQFVRGNNWPFGAALAFILLAVTLVLTVVGSTFLGRKYRAA</sequence>
<evidence type="ECO:0000256" key="4">
    <source>
        <dbReference type="ARBA" id="ARBA00022475"/>
    </source>
</evidence>
<evidence type="ECO:0000256" key="5">
    <source>
        <dbReference type="ARBA" id="ARBA00022692"/>
    </source>
</evidence>
<evidence type="ECO:0000256" key="8">
    <source>
        <dbReference type="RuleBase" id="RU363032"/>
    </source>
</evidence>
<feature type="transmembrane region" description="Helical" evidence="8">
    <location>
        <begin position="140"/>
        <end position="163"/>
    </location>
</feature>
<dbReference type="PANTHER" id="PTHR42929">
    <property type="entry name" value="INNER MEMBRANE ABC TRANSPORTER PERMEASE PROTEIN YDCU-RELATED-RELATED"/>
    <property type="match status" value="1"/>
</dbReference>
<dbReference type="RefSeq" id="WP_007005585.1">
    <property type="nucleotide sequence ID" value="NZ_GG770783.1"/>
</dbReference>
<keyword evidence="5 8" id="KW-0812">Transmembrane</keyword>
<name>D5RGX5_9PROT</name>
<dbReference type="CDD" id="cd06261">
    <property type="entry name" value="TM_PBP2"/>
    <property type="match status" value="1"/>
</dbReference>